<accession>A0ABZ1TTN0</accession>
<evidence type="ECO:0000313" key="2">
    <source>
        <dbReference type="Proteomes" id="UP001432222"/>
    </source>
</evidence>
<dbReference type="RefSeq" id="WP_328953390.1">
    <property type="nucleotide sequence ID" value="NZ_CP108110.1"/>
</dbReference>
<protein>
    <submittedName>
        <fullName evidence="1">Uncharacterized protein</fullName>
    </submittedName>
</protein>
<keyword evidence="2" id="KW-1185">Reference proteome</keyword>
<reference evidence="1" key="1">
    <citation type="submission" date="2022-10" db="EMBL/GenBank/DDBJ databases">
        <title>The complete genomes of actinobacterial strains from the NBC collection.</title>
        <authorList>
            <person name="Joergensen T.S."/>
            <person name="Alvarez Arevalo M."/>
            <person name="Sterndorff E.B."/>
            <person name="Faurdal D."/>
            <person name="Vuksanovic O."/>
            <person name="Mourched A.-S."/>
            <person name="Charusanti P."/>
            <person name="Shaw S."/>
            <person name="Blin K."/>
            <person name="Weber T."/>
        </authorList>
    </citation>
    <scope>NUCLEOTIDE SEQUENCE</scope>
    <source>
        <strain evidence="1">NBC_00222</strain>
    </source>
</reference>
<gene>
    <name evidence="1" type="ORF">OHA16_04640</name>
</gene>
<dbReference type="EMBL" id="CP108110">
    <property type="protein sequence ID" value="WUQ82323.1"/>
    <property type="molecule type" value="Genomic_DNA"/>
</dbReference>
<name>A0ABZ1TTN0_9ACTN</name>
<sequence>MTADLDPPAYVRAAHAPWREILGHRWSGRRDRALVLCDRDGHLHRAGRTRHRFGAEDDAPVERRVGLWGYETAYLVQLDERPGLRAVGFPTPYGTESFDVHVLWWVHDPVQVVRTRTVRGWYPVRKDLEQRLRHLYEQHAAAGQSLGAPGVMQYLAAPHLMLDCGFGYRVTEVSARENTAELRLGNAGGAVGPPRGWHEWSREEYEFCRRQVQDGPVSLAALWLARKPEEVRQVLDWTVEHADLLRGATDWQDAVAGLLGKLTAQEQQELSRLLRDRLVALGRPVPGPQPPPAAGYGTAPRVAEGWANGAMNGRPV</sequence>
<organism evidence="1 2">
    <name type="scientific">Kitasatospora purpeofusca</name>
    <dbReference type="NCBI Taxonomy" id="67352"/>
    <lineage>
        <taxon>Bacteria</taxon>
        <taxon>Bacillati</taxon>
        <taxon>Actinomycetota</taxon>
        <taxon>Actinomycetes</taxon>
        <taxon>Kitasatosporales</taxon>
        <taxon>Streptomycetaceae</taxon>
        <taxon>Kitasatospora</taxon>
    </lineage>
</organism>
<proteinExistence type="predicted"/>
<evidence type="ECO:0000313" key="1">
    <source>
        <dbReference type="EMBL" id="WUQ82323.1"/>
    </source>
</evidence>
<dbReference type="Proteomes" id="UP001432222">
    <property type="component" value="Chromosome"/>
</dbReference>